<reference evidence="2 3" key="1">
    <citation type="submission" date="2012-02" db="EMBL/GenBank/DDBJ databases">
        <title>The Genome Sequence of Parabacteroides goldsteinii CL02T12C30.</title>
        <authorList>
            <consortium name="The Broad Institute Genome Sequencing Platform"/>
            <person name="Earl A."/>
            <person name="Ward D."/>
            <person name="Feldgarden M."/>
            <person name="Gevers D."/>
            <person name="Zitomersky N.L."/>
            <person name="Coyne M.J."/>
            <person name="Comstock L.E."/>
            <person name="Young S.K."/>
            <person name="Zeng Q."/>
            <person name="Gargeya S."/>
            <person name="Fitzgerald M."/>
            <person name="Haas B."/>
            <person name="Abouelleil A."/>
            <person name="Alvarado L."/>
            <person name="Arachchi H.M."/>
            <person name="Berlin A."/>
            <person name="Chapman S.B."/>
            <person name="Gearin G."/>
            <person name="Goldberg J."/>
            <person name="Griggs A."/>
            <person name="Gujja S."/>
            <person name="Hansen M."/>
            <person name="Heiman D."/>
            <person name="Howarth C."/>
            <person name="Larimer J."/>
            <person name="Lui A."/>
            <person name="MacDonald P.J.P."/>
            <person name="McCowen C."/>
            <person name="Montmayeur A."/>
            <person name="Murphy C."/>
            <person name="Neiman D."/>
            <person name="Pearson M."/>
            <person name="Priest M."/>
            <person name="Roberts A."/>
            <person name="Saif S."/>
            <person name="Shea T."/>
            <person name="Sisk P."/>
            <person name="Stolte C."/>
            <person name="Sykes S."/>
            <person name="Wortman J."/>
            <person name="Nusbaum C."/>
            <person name="Birren B."/>
        </authorList>
    </citation>
    <scope>NUCLEOTIDE SEQUENCE [LARGE SCALE GENOMIC DNA]</scope>
    <source>
        <strain evidence="2 3">CL02T12C30</strain>
    </source>
</reference>
<name>K5Z4Q3_9BACT</name>
<keyword evidence="1" id="KW-0472">Membrane</keyword>
<dbReference type="RefSeq" id="WP_007656968.1">
    <property type="nucleotide sequence ID" value="NZ_JH976474.1"/>
</dbReference>
<gene>
    <name evidence="2" type="ORF">HMPREF1076_03902</name>
</gene>
<dbReference type="EMBL" id="AGZO01000027">
    <property type="protein sequence ID" value="EKN10564.1"/>
    <property type="molecule type" value="Genomic_DNA"/>
</dbReference>
<keyword evidence="1" id="KW-1133">Transmembrane helix</keyword>
<dbReference type="PATRIC" id="fig|999418.3.peg.3976"/>
<accession>K5Z4Q3</accession>
<protein>
    <submittedName>
        <fullName evidence="2">Uncharacterized protein</fullName>
    </submittedName>
</protein>
<dbReference type="Proteomes" id="UP000006330">
    <property type="component" value="Unassembled WGS sequence"/>
</dbReference>
<evidence type="ECO:0000313" key="2">
    <source>
        <dbReference type="EMBL" id="EKN10564.1"/>
    </source>
</evidence>
<organism evidence="2 3">
    <name type="scientific">Parabacteroides goldsteinii CL02T12C30</name>
    <dbReference type="NCBI Taxonomy" id="999418"/>
    <lineage>
        <taxon>Bacteria</taxon>
        <taxon>Pseudomonadati</taxon>
        <taxon>Bacteroidota</taxon>
        <taxon>Bacteroidia</taxon>
        <taxon>Bacteroidales</taxon>
        <taxon>Tannerellaceae</taxon>
        <taxon>Parabacteroides</taxon>
    </lineage>
</organism>
<keyword evidence="1" id="KW-0812">Transmembrane</keyword>
<dbReference type="HOGENOM" id="CLU_2881802_0_0_10"/>
<feature type="transmembrane region" description="Helical" evidence="1">
    <location>
        <begin position="6"/>
        <end position="24"/>
    </location>
</feature>
<sequence>METLEIIIAGIVVIAVAGGAIFTYKKSKSKNVNIKNVTIHGSGKVVAGHDNSTHISDNTINPT</sequence>
<proteinExistence type="predicted"/>
<dbReference type="AlphaFoldDB" id="K5Z4Q3"/>
<evidence type="ECO:0000256" key="1">
    <source>
        <dbReference type="SAM" id="Phobius"/>
    </source>
</evidence>
<comment type="caution">
    <text evidence="2">The sequence shown here is derived from an EMBL/GenBank/DDBJ whole genome shotgun (WGS) entry which is preliminary data.</text>
</comment>
<evidence type="ECO:0000313" key="3">
    <source>
        <dbReference type="Proteomes" id="UP000006330"/>
    </source>
</evidence>